<sequence>MIVNRFVPSSEIFNTKQSTENNTSTGSPIESFSETLKSKLDEVNQKQIDSDVLANKLIKGEDGVNIHQVMLASTEASMSVNLAIQVRNKLVEAYQEISKIQL</sequence>
<dbReference type="Proteomes" id="UP001058074">
    <property type="component" value="Unassembled WGS sequence"/>
</dbReference>
<keyword evidence="1" id="KW-0966">Cell projection</keyword>
<comment type="caution">
    <text evidence="1">The sequence shown here is derived from an EMBL/GenBank/DDBJ whole genome shotgun (WGS) entry which is preliminary data.</text>
</comment>
<keyword evidence="1" id="KW-0969">Cilium</keyword>
<protein>
    <submittedName>
        <fullName evidence="1">Flagellar hook-basal body complex protein FliE</fullName>
    </submittedName>
</protein>
<accession>A0ACB5R8Q2</accession>
<name>A0ACB5R8Q2_9CLOT</name>
<keyword evidence="2" id="KW-1185">Reference proteome</keyword>
<keyword evidence="1" id="KW-0282">Flagellum</keyword>
<dbReference type="EMBL" id="BROD01000001">
    <property type="protein sequence ID" value="GKX65485.1"/>
    <property type="molecule type" value="Genomic_DNA"/>
</dbReference>
<organism evidence="1 2">
    <name type="scientific">Inconstantimicrobium mannanitabidum</name>
    <dbReference type="NCBI Taxonomy" id="1604901"/>
    <lineage>
        <taxon>Bacteria</taxon>
        <taxon>Bacillati</taxon>
        <taxon>Bacillota</taxon>
        <taxon>Clostridia</taxon>
        <taxon>Eubacteriales</taxon>
        <taxon>Clostridiaceae</taxon>
        <taxon>Inconstantimicrobium</taxon>
    </lineage>
</organism>
<evidence type="ECO:0000313" key="2">
    <source>
        <dbReference type="Proteomes" id="UP001058074"/>
    </source>
</evidence>
<reference evidence="1" key="1">
    <citation type="journal article" date="2025" name="Int. J. Syst. Evol. Microbiol.">
        <title>Inconstantimicrobium mannanitabidum sp. nov., a novel member of the family Clostridiaceae isolated from anoxic soil under the treatment of reductive soil disinfestation.</title>
        <authorList>
            <person name="Ueki A."/>
            <person name="Tonouchi A."/>
            <person name="Honma S."/>
            <person name="Kaku N."/>
            <person name="Ueki K."/>
        </authorList>
    </citation>
    <scope>NUCLEOTIDE SEQUENCE</scope>
    <source>
        <strain evidence="1">TW13</strain>
    </source>
</reference>
<proteinExistence type="predicted"/>
<evidence type="ECO:0000313" key="1">
    <source>
        <dbReference type="EMBL" id="GKX65485.1"/>
    </source>
</evidence>
<gene>
    <name evidence="1" type="primary">fliE</name>
    <name evidence="1" type="ORF">rsdtw13_07430</name>
</gene>